<evidence type="ECO:0000256" key="1">
    <source>
        <dbReference type="SAM" id="MobiDB-lite"/>
    </source>
</evidence>
<feature type="compositionally biased region" description="Polar residues" evidence="1">
    <location>
        <begin position="99"/>
        <end position="110"/>
    </location>
</feature>
<keyword evidence="2" id="KW-0732">Signal</keyword>
<evidence type="ECO:0000256" key="2">
    <source>
        <dbReference type="SAM" id="SignalP"/>
    </source>
</evidence>
<feature type="region of interest" description="Disordered" evidence="1">
    <location>
        <begin position="84"/>
        <end position="110"/>
    </location>
</feature>
<keyword evidence="4" id="KW-1185">Reference proteome</keyword>
<accession>A0A4Y2X2P6</accession>
<dbReference type="EMBL" id="BGPR01069877">
    <property type="protein sequence ID" value="GBO43448.1"/>
    <property type="molecule type" value="Genomic_DNA"/>
</dbReference>
<dbReference type="Proteomes" id="UP000499080">
    <property type="component" value="Unassembled WGS sequence"/>
</dbReference>
<gene>
    <name evidence="3" type="ORF">AVEN_22452_1</name>
</gene>
<feature type="signal peptide" evidence="2">
    <location>
        <begin position="1"/>
        <end position="21"/>
    </location>
</feature>
<evidence type="ECO:0000313" key="3">
    <source>
        <dbReference type="EMBL" id="GBO43448.1"/>
    </source>
</evidence>
<comment type="caution">
    <text evidence="3">The sequence shown here is derived from an EMBL/GenBank/DDBJ whole genome shotgun (WGS) entry which is preliminary data.</text>
</comment>
<feature type="region of interest" description="Disordered" evidence="1">
    <location>
        <begin position="28"/>
        <end position="62"/>
    </location>
</feature>
<name>A0A4Y2X2P6_ARAVE</name>
<feature type="chain" id="PRO_5021323179" evidence="2">
    <location>
        <begin position="22"/>
        <end position="110"/>
    </location>
</feature>
<organism evidence="3 4">
    <name type="scientific">Araneus ventricosus</name>
    <name type="common">Orbweaver spider</name>
    <name type="synonym">Epeira ventricosa</name>
    <dbReference type="NCBI Taxonomy" id="182803"/>
    <lineage>
        <taxon>Eukaryota</taxon>
        <taxon>Metazoa</taxon>
        <taxon>Ecdysozoa</taxon>
        <taxon>Arthropoda</taxon>
        <taxon>Chelicerata</taxon>
        <taxon>Arachnida</taxon>
        <taxon>Araneae</taxon>
        <taxon>Araneomorphae</taxon>
        <taxon>Entelegynae</taxon>
        <taxon>Araneoidea</taxon>
        <taxon>Araneidae</taxon>
        <taxon>Araneus</taxon>
    </lineage>
</organism>
<feature type="compositionally biased region" description="Acidic residues" evidence="1">
    <location>
        <begin position="31"/>
        <end position="57"/>
    </location>
</feature>
<proteinExistence type="predicted"/>
<protein>
    <submittedName>
        <fullName evidence="3">Uncharacterized protein</fullName>
    </submittedName>
</protein>
<dbReference type="AlphaFoldDB" id="A0A4Y2X2P6"/>
<reference evidence="3 4" key="1">
    <citation type="journal article" date="2019" name="Sci. Rep.">
        <title>Orb-weaving spider Araneus ventricosus genome elucidates the spidroin gene catalogue.</title>
        <authorList>
            <person name="Kono N."/>
            <person name="Nakamura H."/>
            <person name="Ohtoshi R."/>
            <person name="Moran D.A.P."/>
            <person name="Shinohara A."/>
            <person name="Yoshida Y."/>
            <person name="Fujiwara M."/>
            <person name="Mori M."/>
            <person name="Tomita M."/>
            <person name="Arakawa K."/>
        </authorList>
    </citation>
    <scope>NUCLEOTIDE SEQUENCE [LARGE SCALE GENOMIC DNA]</scope>
</reference>
<sequence>MFNLLLKSFILSLYFLFQLSTDDELIRQDADSSEEEEVLPITDDEKEDSDEAGEEEDLPSRDYWGKKKSAYYDADFVDEDRGKTYRKKMQKKQHRNEKSFSYSKESVQLH</sequence>
<feature type="compositionally biased region" description="Basic residues" evidence="1">
    <location>
        <begin position="84"/>
        <end position="95"/>
    </location>
</feature>
<evidence type="ECO:0000313" key="4">
    <source>
        <dbReference type="Proteomes" id="UP000499080"/>
    </source>
</evidence>